<name>A0A5N6U995_ASPAV</name>
<proteinExistence type="inferred from homology"/>
<dbReference type="InterPro" id="IPR049884">
    <property type="entry name" value="Scytalone_dh"/>
</dbReference>
<dbReference type="EMBL" id="ML742024">
    <property type="protein sequence ID" value="KAE8155178.1"/>
    <property type="molecule type" value="Genomic_DNA"/>
</dbReference>
<dbReference type="AlphaFoldDB" id="A0A5N6U995"/>
<evidence type="ECO:0000313" key="5">
    <source>
        <dbReference type="Proteomes" id="UP000325780"/>
    </source>
</evidence>
<evidence type="ECO:0000256" key="1">
    <source>
        <dbReference type="ARBA" id="ARBA00008584"/>
    </source>
</evidence>
<evidence type="ECO:0000259" key="3">
    <source>
        <dbReference type="Pfam" id="PF02982"/>
    </source>
</evidence>
<comment type="similarity">
    <text evidence="1">Belongs to the scytalone dehydratase family.</text>
</comment>
<dbReference type="GO" id="GO:0016829">
    <property type="term" value="F:lyase activity"/>
    <property type="evidence" value="ECO:0007669"/>
    <property type="project" value="UniProtKB-KW"/>
</dbReference>
<reference evidence="4 5" key="1">
    <citation type="submission" date="2019-04" db="EMBL/GenBank/DDBJ databases">
        <title>Friends and foes A comparative genomics study of 23 Aspergillus species from section Flavi.</title>
        <authorList>
            <consortium name="DOE Joint Genome Institute"/>
            <person name="Kjaerbolling I."/>
            <person name="Vesth T."/>
            <person name="Frisvad J.C."/>
            <person name="Nybo J.L."/>
            <person name="Theobald S."/>
            <person name="Kildgaard S."/>
            <person name="Isbrandt T."/>
            <person name="Kuo A."/>
            <person name="Sato A."/>
            <person name="Lyhne E.K."/>
            <person name="Kogle M.E."/>
            <person name="Wiebenga A."/>
            <person name="Kun R.S."/>
            <person name="Lubbers R.J."/>
            <person name="Makela M.R."/>
            <person name="Barry K."/>
            <person name="Chovatia M."/>
            <person name="Clum A."/>
            <person name="Daum C."/>
            <person name="Haridas S."/>
            <person name="He G."/>
            <person name="LaButti K."/>
            <person name="Lipzen A."/>
            <person name="Mondo S."/>
            <person name="Riley R."/>
            <person name="Salamov A."/>
            <person name="Simmons B.A."/>
            <person name="Magnuson J.K."/>
            <person name="Henrissat B."/>
            <person name="Mortensen U.H."/>
            <person name="Larsen T.O."/>
            <person name="Devries R.P."/>
            <person name="Grigoriev I.V."/>
            <person name="Machida M."/>
            <person name="Baker S.E."/>
            <person name="Andersen M.R."/>
        </authorList>
    </citation>
    <scope>NUCLEOTIDE SEQUENCE [LARGE SCALE GENOMIC DNA]</scope>
    <source>
        <strain evidence="4 5">IBT 18842</strain>
    </source>
</reference>
<feature type="domain" description="Scytalone dehydratase-like" evidence="3">
    <location>
        <begin position="10"/>
        <end position="167"/>
    </location>
</feature>
<organism evidence="4 5">
    <name type="scientific">Aspergillus avenaceus</name>
    <dbReference type="NCBI Taxonomy" id="36643"/>
    <lineage>
        <taxon>Eukaryota</taxon>
        <taxon>Fungi</taxon>
        <taxon>Dikarya</taxon>
        <taxon>Ascomycota</taxon>
        <taxon>Pezizomycotina</taxon>
        <taxon>Eurotiomycetes</taxon>
        <taxon>Eurotiomycetidae</taxon>
        <taxon>Eurotiales</taxon>
        <taxon>Aspergillaceae</taxon>
        <taxon>Aspergillus</taxon>
        <taxon>Aspergillus subgen. Circumdati</taxon>
    </lineage>
</organism>
<dbReference type="InterPro" id="IPR032710">
    <property type="entry name" value="NTF2-like_dom_sf"/>
</dbReference>
<dbReference type="SUPFAM" id="SSF54427">
    <property type="entry name" value="NTF2-like"/>
    <property type="match status" value="1"/>
</dbReference>
<dbReference type="OrthoDB" id="5281072at2759"/>
<sequence>MSFNIYIPHNLTFPDYISIIQTARAFADGYDLKDSSRLRATLADTVTADYSNISRALGCKTYSKEDFIATFLSPHALGKKDLLTQHLLGQPYFVDVTADEIVVEWQQVAGHGKAIRDGEELSKRTSVTSDGRSYMRQVFGRVDGGWRIKALKPSLLFETGDFKEVTKSSL</sequence>
<evidence type="ECO:0000256" key="2">
    <source>
        <dbReference type="ARBA" id="ARBA00023239"/>
    </source>
</evidence>
<dbReference type="Proteomes" id="UP000325780">
    <property type="component" value="Unassembled WGS sequence"/>
</dbReference>
<gene>
    <name evidence="4" type="ORF">BDV25DRAFT_146641</name>
</gene>
<dbReference type="Pfam" id="PF02982">
    <property type="entry name" value="Scytalone_dh"/>
    <property type="match status" value="1"/>
</dbReference>
<keyword evidence="5" id="KW-1185">Reference proteome</keyword>
<accession>A0A5N6U995</accession>
<protein>
    <submittedName>
        <fullName evidence="4">NTF2-like protein</fullName>
    </submittedName>
</protein>
<keyword evidence="2" id="KW-0456">Lyase</keyword>
<evidence type="ECO:0000313" key="4">
    <source>
        <dbReference type="EMBL" id="KAE8155178.1"/>
    </source>
</evidence>
<dbReference type="Gene3D" id="3.10.450.50">
    <property type="match status" value="1"/>
</dbReference>